<geneLocation type="plasmid" evidence="2 3">
    <name>pPP2</name>
</geneLocation>
<feature type="domain" description="Cyclic nucleotide-binding" evidence="1">
    <location>
        <begin position="20"/>
        <end position="114"/>
    </location>
</feature>
<evidence type="ECO:0000313" key="3">
    <source>
        <dbReference type="Proteomes" id="UP001354989"/>
    </source>
</evidence>
<dbReference type="EMBL" id="AP025294">
    <property type="protein sequence ID" value="BDD01225.1"/>
    <property type="molecule type" value="Genomic_DNA"/>
</dbReference>
<dbReference type="InterPro" id="IPR014710">
    <property type="entry name" value="RmlC-like_jellyroll"/>
</dbReference>
<organism evidence="2 3">
    <name type="scientific">Persicobacter psychrovividus</name>
    <dbReference type="NCBI Taxonomy" id="387638"/>
    <lineage>
        <taxon>Bacteria</taxon>
        <taxon>Pseudomonadati</taxon>
        <taxon>Bacteroidota</taxon>
        <taxon>Cytophagia</taxon>
        <taxon>Cytophagales</taxon>
        <taxon>Persicobacteraceae</taxon>
        <taxon>Persicobacter</taxon>
    </lineage>
</organism>
<evidence type="ECO:0000313" key="2">
    <source>
        <dbReference type="EMBL" id="BDD01225.1"/>
    </source>
</evidence>
<dbReference type="InterPro" id="IPR018490">
    <property type="entry name" value="cNMP-bd_dom_sf"/>
</dbReference>
<dbReference type="Pfam" id="PF00027">
    <property type="entry name" value="cNMP_binding"/>
    <property type="match status" value="1"/>
</dbReference>
<dbReference type="Gene3D" id="2.60.120.10">
    <property type="entry name" value="Jelly Rolls"/>
    <property type="match status" value="1"/>
</dbReference>
<dbReference type="RefSeq" id="WP_338398807.1">
    <property type="nucleotide sequence ID" value="NZ_AP025294.1"/>
</dbReference>
<accession>A0ABM7VJR5</accession>
<proteinExistence type="predicted"/>
<dbReference type="PROSITE" id="PS50042">
    <property type="entry name" value="CNMP_BINDING_3"/>
    <property type="match status" value="1"/>
</dbReference>
<evidence type="ECO:0000259" key="1">
    <source>
        <dbReference type="PROSITE" id="PS50042"/>
    </source>
</evidence>
<keyword evidence="2" id="KW-0614">Plasmid</keyword>
<dbReference type="InterPro" id="IPR000595">
    <property type="entry name" value="cNMP-bd_dom"/>
</dbReference>
<reference evidence="2 3" key="1">
    <citation type="submission" date="2021-12" db="EMBL/GenBank/DDBJ databases">
        <title>Genome sequencing of bacteria with rrn-lacking chromosome and rrn-plasmid.</title>
        <authorList>
            <person name="Anda M."/>
            <person name="Iwasaki W."/>
        </authorList>
    </citation>
    <scope>NUCLEOTIDE SEQUENCE [LARGE SCALE GENOMIC DNA]</scope>
    <source>
        <strain evidence="2 3">NBRC 101262</strain>
        <plasmid evidence="2 3">pPP2</plasmid>
    </source>
</reference>
<sequence length="188" mass="22802">MNTKILEFFNTKYPFNQDGLQEFARSFKLKTYPKGHLLVHQEMVTDRLLFLEQGTVREFYAKDGKEMNTRFYVQPQFINDFFSLTRQTPTQKCLETLRQAQVRELRYDQFSELLKKYTCGHDFISKIFESIIEKKEQESFRHFSLTPDELYLDLLEHHPEWLQEIPLYHIATYLRMTPETLSRIRKRT</sequence>
<dbReference type="CDD" id="cd00038">
    <property type="entry name" value="CAP_ED"/>
    <property type="match status" value="1"/>
</dbReference>
<name>A0ABM7VJR5_9BACT</name>
<dbReference type="SUPFAM" id="SSF51206">
    <property type="entry name" value="cAMP-binding domain-like"/>
    <property type="match status" value="1"/>
</dbReference>
<gene>
    <name evidence="2" type="ORF">PEPS_35050</name>
</gene>
<dbReference type="Proteomes" id="UP001354989">
    <property type="component" value="Plasmid pPP2"/>
</dbReference>
<keyword evidence="3" id="KW-1185">Reference proteome</keyword>
<protein>
    <submittedName>
        <fullName evidence="2">Cyclic nucleotide-binding protein</fullName>
    </submittedName>
</protein>